<dbReference type="GO" id="GO:0048488">
    <property type="term" value="P:synaptic vesicle endocytosis"/>
    <property type="evidence" value="ECO:0007669"/>
    <property type="project" value="TreeGrafter"/>
</dbReference>
<evidence type="ECO:0000256" key="3">
    <source>
        <dbReference type="ARBA" id="ARBA00022490"/>
    </source>
</evidence>
<dbReference type="GO" id="GO:0051966">
    <property type="term" value="P:regulation of synaptic transmission, glutamatergic"/>
    <property type="evidence" value="ECO:0007669"/>
    <property type="project" value="TreeGrafter"/>
</dbReference>
<feature type="region of interest" description="Disordered" evidence="4">
    <location>
        <begin position="586"/>
        <end position="621"/>
    </location>
</feature>
<evidence type="ECO:0000256" key="2">
    <source>
        <dbReference type="ARBA" id="ARBA00022468"/>
    </source>
</evidence>
<dbReference type="GO" id="GO:0030100">
    <property type="term" value="P:regulation of endocytosis"/>
    <property type="evidence" value="ECO:0007669"/>
    <property type="project" value="TreeGrafter"/>
</dbReference>
<protein>
    <recommendedName>
        <fullName evidence="8">Oligophrenin-1</fullName>
    </recommendedName>
</protein>
<keyword evidence="3" id="KW-0963">Cytoplasm</keyword>
<dbReference type="SUPFAM" id="SSF103657">
    <property type="entry name" value="BAR/IMD domain-like"/>
    <property type="match status" value="1"/>
</dbReference>
<feature type="compositionally biased region" description="Polar residues" evidence="4">
    <location>
        <begin position="522"/>
        <end position="533"/>
    </location>
</feature>
<keyword evidence="2" id="KW-0343">GTPase activation</keyword>
<dbReference type="CDD" id="cd04374">
    <property type="entry name" value="RhoGAP_Graf"/>
    <property type="match status" value="1"/>
</dbReference>
<feature type="region of interest" description="Disordered" evidence="4">
    <location>
        <begin position="513"/>
        <end position="572"/>
    </location>
</feature>
<dbReference type="GO" id="GO:0015629">
    <property type="term" value="C:actin cytoskeleton"/>
    <property type="evidence" value="ECO:0007669"/>
    <property type="project" value="TreeGrafter"/>
</dbReference>
<dbReference type="InterPro" id="IPR027267">
    <property type="entry name" value="AH/BAR_dom_sf"/>
</dbReference>
<dbReference type="FunFam" id="1.10.555.10:FF:000008">
    <property type="entry name" value="Rho GTPase-activating protein 42"/>
    <property type="match status" value="1"/>
</dbReference>
<feature type="region of interest" description="Disordered" evidence="4">
    <location>
        <begin position="475"/>
        <end position="494"/>
    </location>
</feature>
<gene>
    <name evidence="7" type="primary">Ophn1</name>
</gene>
<dbReference type="GO" id="GO:0043195">
    <property type="term" value="C:terminal bouton"/>
    <property type="evidence" value="ECO:0007669"/>
    <property type="project" value="TreeGrafter"/>
</dbReference>
<dbReference type="GO" id="GO:0043197">
    <property type="term" value="C:dendritic spine"/>
    <property type="evidence" value="ECO:0007669"/>
    <property type="project" value="TreeGrafter"/>
</dbReference>
<dbReference type="InterPro" id="IPR008936">
    <property type="entry name" value="Rho_GTPase_activation_prot"/>
</dbReference>
<sequence>MYLQINLSKTYLVHSCVPSSFKKNPQNLNERLMHERKKKFEKDGERFYSLLDRHLHLSSKKKESQLQEADLQVDKERHNFFESSLDYVYQIQEVQESRKFNIVEPVLAFLHSLFISNSLTVELTQDFLPYKQQLQLSLQNTRNHFSSTREEMEELKKRMKEAPQTCKLPGQPTIEGYLYTQEKWALGISWVKYYCQYEKETKTLTMTPMEQKPGSKQGPLDLTLKYCVRRKTESIDKRFCFDIETNERPGTITLQALSEANRRLWMEAMDGKEPVSYLRHWGEAGMELNEVGFKFVRKCINIVETKGIKTEGLYRTVGSNIQVQKLLNAFFDPKCPGDVDFHNSDWDIKTITSSLKFYLRNLSEPVMTYRLHKELVSAAKSDNLDYRLGAIHSLVYKLPEKNREMLELLIRHLVNVCEHSKENLMTPSNMGVIFGPTLMRAQEDTVAAMMNIKFQNIVVEILIEHFGKIYLGPPEESAAPPVPPPRVTARRHKPITISKRLLRERTVFYTSSLDEGEDEVQHQTPNGTITSTLEAPKLPQHLKLPIQRSGETDPGRKSPSRPVSDGKLEPCPEVDVGKLVSRLQDGATKATPKATNGPVPGSGPTKNSSFHIKRPAPRPQVHHKEGKCLVILWEAELNPTTLHLGLKRSFVLILLALSLE</sequence>
<accession>A0A8C0W2R0</accession>
<dbReference type="GO" id="GO:0005737">
    <property type="term" value="C:cytoplasm"/>
    <property type="evidence" value="ECO:0007669"/>
    <property type="project" value="UniProtKB-SubCell"/>
</dbReference>
<evidence type="ECO:0000313" key="7">
    <source>
        <dbReference type="Ensembl" id="ENSCCNP00000003086.1"/>
    </source>
</evidence>
<dbReference type="Gene3D" id="1.10.555.10">
    <property type="entry name" value="Rho GTPase activation protein"/>
    <property type="match status" value="1"/>
</dbReference>
<evidence type="ECO:0000259" key="6">
    <source>
        <dbReference type="PROSITE" id="PS50238"/>
    </source>
</evidence>
<comment type="subcellular location">
    <subcellularLocation>
        <location evidence="1">Cytoplasm</location>
    </subcellularLocation>
</comment>
<dbReference type="PANTHER" id="PTHR12552">
    <property type="entry name" value="OLIGOPHRENIN 1"/>
    <property type="match status" value="1"/>
</dbReference>
<dbReference type="InterPro" id="IPR001849">
    <property type="entry name" value="PH_domain"/>
</dbReference>
<dbReference type="Gene3D" id="1.20.1270.60">
    <property type="entry name" value="Arfaptin homology (AH) domain/BAR domain"/>
    <property type="match status" value="1"/>
</dbReference>
<dbReference type="GO" id="GO:0007165">
    <property type="term" value="P:signal transduction"/>
    <property type="evidence" value="ECO:0007669"/>
    <property type="project" value="InterPro"/>
</dbReference>
<feature type="domain" description="PH" evidence="5">
    <location>
        <begin position="171"/>
        <end position="274"/>
    </location>
</feature>
<evidence type="ECO:0000256" key="1">
    <source>
        <dbReference type="ARBA" id="ARBA00004496"/>
    </source>
</evidence>
<dbReference type="InterPro" id="IPR047234">
    <property type="entry name" value="GRAF_fam"/>
</dbReference>
<dbReference type="PANTHER" id="PTHR12552:SF2">
    <property type="entry name" value="OLIGOPHRENIN-1"/>
    <property type="match status" value="1"/>
</dbReference>
<dbReference type="InterPro" id="IPR000198">
    <property type="entry name" value="RhoGAP_dom"/>
</dbReference>
<dbReference type="Pfam" id="PF00620">
    <property type="entry name" value="RhoGAP"/>
    <property type="match status" value="1"/>
</dbReference>
<name>A0A8C0W2R0_CASCN</name>
<dbReference type="Pfam" id="PF16746">
    <property type="entry name" value="BAR_3"/>
    <property type="match status" value="1"/>
</dbReference>
<dbReference type="InterPro" id="IPR004148">
    <property type="entry name" value="BAR_dom"/>
</dbReference>
<feature type="compositionally biased region" description="Basic residues" evidence="4">
    <location>
        <begin position="611"/>
        <end position="621"/>
    </location>
</feature>
<dbReference type="SMART" id="SM00233">
    <property type="entry name" value="PH"/>
    <property type="match status" value="1"/>
</dbReference>
<dbReference type="CDD" id="cd01249">
    <property type="entry name" value="BAR-PH_GRAF_family"/>
    <property type="match status" value="1"/>
</dbReference>
<dbReference type="GO" id="GO:1901799">
    <property type="term" value="P:negative regulation of proteasomal protein catabolic process"/>
    <property type="evidence" value="ECO:0007669"/>
    <property type="project" value="TreeGrafter"/>
</dbReference>
<organism evidence="7">
    <name type="scientific">Castor canadensis</name>
    <name type="common">American beaver</name>
    <dbReference type="NCBI Taxonomy" id="51338"/>
    <lineage>
        <taxon>Eukaryota</taxon>
        <taxon>Metazoa</taxon>
        <taxon>Chordata</taxon>
        <taxon>Craniata</taxon>
        <taxon>Vertebrata</taxon>
        <taxon>Euteleostomi</taxon>
        <taxon>Mammalia</taxon>
        <taxon>Eutheria</taxon>
        <taxon>Euarchontoglires</taxon>
        <taxon>Glires</taxon>
        <taxon>Rodentia</taxon>
        <taxon>Castorimorpha</taxon>
        <taxon>Castoridae</taxon>
        <taxon>Castor</taxon>
    </lineage>
</organism>
<dbReference type="PROSITE" id="PS50238">
    <property type="entry name" value="RHOGAP"/>
    <property type="match status" value="1"/>
</dbReference>
<dbReference type="PROSITE" id="PS50003">
    <property type="entry name" value="PH_DOMAIN"/>
    <property type="match status" value="1"/>
</dbReference>
<dbReference type="Gene3D" id="2.30.29.30">
    <property type="entry name" value="Pleckstrin-homology domain (PH domain)/Phosphotyrosine-binding domain (PTB)"/>
    <property type="match status" value="1"/>
</dbReference>
<dbReference type="InterPro" id="IPR047225">
    <property type="entry name" value="PH_GRAF"/>
</dbReference>
<proteinExistence type="predicted"/>
<evidence type="ECO:0000256" key="4">
    <source>
        <dbReference type="SAM" id="MobiDB-lite"/>
    </source>
</evidence>
<evidence type="ECO:0008006" key="8">
    <source>
        <dbReference type="Google" id="ProtNLM"/>
    </source>
</evidence>
<dbReference type="GO" id="GO:0030036">
    <property type="term" value="P:actin cytoskeleton organization"/>
    <property type="evidence" value="ECO:0007669"/>
    <property type="project" value="TreeGrafter"/>
</dbReference>
<dbReference type="Pfam" id="PF00169">
    <property type="entry name" value="PH"/>
    <property type="match status" value="1"/>
</dbReference>
<feature type="domain" description="Rho-GAP" evidence="6">
    <location>
        <begin position="286"/>
        <end position="470"/>
    </location>
</feature>
<dbReference type="Ensembl" id="ENSCCNT00000004076.1">
    <property type="protein sequence ID" value="ENSCCNP00000003086.1"/>
    <property type="gene ID" value="ENSCCNG00000002837.1"/>
</dbReference>
<reference evidence="7" key="1">
    <citation type="submission" date="2023-09" db="UniProtKB">
        <authorList>
            <consortium name="Ensembl"/>
        </authorList>
    </citation>
    <scope>IDENTIFICATION</scope>
</reference>
<dbReference type="GO" id="GO:0005096">
    <property type="term" value="F:GTPase activator activity"/>
    <property type="evidence" value="ECO:0007669"/>
    <property type="project" value="UniProtKB-KW"/>
</dbReference>
<dbReference type="FunFam" id="2.30.29.30:FF:000183">
    <property type="entry name" value="Oligophrenin 1"/>
    <property type="match status" value="1"/>
</dbReference>
<dbReference type="SMART" id="SM00324">
    <property type="entry name" value="RhoGAP"/>
    <property type="match status" value="1"/>
</dbReference>
<dbReference type="SUPFAM" id="SSF48350">
    <property type="entry name" value="GTPase activation domain, GAP"/>
    <property type="match status" value="1"/>
</dbReference>
<dbReference type="AlphaFoldDB" id="A0A8C0W2R0"/>
<dbReference type="InterPro" id="IPR011993">
    <property type="entry name" value="PH-like_dom_sf"/>
</dbReference>
<evidence type="ECO:0000259" key="5">
    <source>
        <dbReference type="PROSITE" id="PS50003"/>
    </source>
</evidence>
<dbReference type="SUPFAM" id="SSF50729">
    <property type="entry name" value="PH domain-like"/>
    <property type="match status" value="1"/>
</dbReference>